<accession>A0A7X6A278</accession>
<dbReference type="InterPro" id="IPR037523">
    <property type="entry name" value="VOC_core"/>
</dbReference>
<name>A0A7X6A278_9ACTN</name>
<evidence type="ECO:0000259" key="1">
    <source>
        <dbReference type="PROSITE" id="PS51819"/>
    </source>
</evidence>
<dbReference type="RefSeq" id="WP_167210192.1">
    <property type="nucleotide sequence ID" value="NZ_JAASRO010000001.1"/>
</dbReference>
<dbReference type="PANTHER" id="PTHR35908">
    <property type="entry name" value="HYPOTHETICAL FUSION PROTEIN"/>
    <property type="match status" value="1"/>
</dbReference>
<dbReference type="InterPro" id="IPR041581">
    <property type="entry name" value="Glyoxalase_6"/>
</dbReference>
<dbReference type="Proteomes" id="UP000555407">
    <property type="component" value="Unassembled WGS sequence"/>
</dbReference>
<proteinExistence type="predicted"/>
<evidence type="ECO:0000313" key="3">
    <source>
        <dbReference type="Proteomes" id="UP000555407"/>
    </source>
</evidence>
<dbReference type="GO" id="GO:0016829">
    <property type="term" value="F:lyase activity"/>
    <property type="evidence" value="ECO:0007669"/>
    <property type="project" value="UniProtKB-KW"/>
</dbReference>
<sequence length="137" mass="15114">MPSTQLTTERPQEVGDLRLATVCVNATDLDRAADFWSAALGYRRPARIGDTDQFARLDDPAGAGPAVLLQRADDIPATPAPVHLDLYTSDRDGHIERLVKLGATRVDGWQYPDRHDFVVLRDTEGNEFCVIDVPADK</sequence>
<keyword evidence="3" id="KW-1185">Reference proteome</keyword>
<reference evidence="2 3" key="1">
    <citation type="submission" date="2020-03" db="EMBL/GenBank/DDBJ databases">
        <title>Sequencing the genomes of 1000 actinobacteria strains.</title>
        <authorList>
            <person name="Klenk H.-P."/>
        </authorList>
    </citation>
    <scope>NUCLEOTIDE SEQUENCE [LARGE SCALE GENOMIC DNA]</scope>
    <source>
        <strain evidence="2 3">DSM 45490</strain>
    </source>
</reference>
<dbReference type="Pfam" id="PF18029">
    <property type="entry name" value="Glyoxalase_6"/>
    <property type="match status" value="1"/>
</dbReference>
<dbReference type="Gene3D" id="3.10.180.10">
    <property type="entry name" value="2,3-Dihydroxybiphenyl 1,2-Dioxygenase, domain 1"/>
    <property type="match status" value="1"/>
</dbReference>
<dbReference type="AlphaFoldDB" id="A0A7X6A278"/>
<keyword evidence="2" id="KW-0560">Oxidoreductase</keyword>
<organism evidence="2 3">
    <name type="scientific">Kribbella shirazensis</name>
    <dbReference type="NCBI Taxonomy" id="1105143"/>
    <lineage>
        <taxon>Bacteria</taxon>
        <taxon>Bacillati</taxon>
        <taxon>Actinomycetota</taxon>
        <taxon>Actinomycetes</taxon>
        <taxon>Propionibacteriales</taxon>
        <taxon>Kribbellaceae</taxon>
        <taxon>Kribbella</taxon>
    </lineage>
</organism>
<protein>
    <submittedName>
        <fullName evidence="2">Catechol 2,3-dioxygenase-like lactoylglutathione lyase family enzyme</fullName>
    </submittedName>
</protein>
<keyword evidence="2" id="KW-0223">Dioxygenase</keyword>
<dbReference type="InterPro" id="IPR029068">
    <property type="entry name" value="Glyas_Bleomycin-R_OHBP_Dase"/>
</dbReference>
<keyword evidence="2" id="KW-0456">Lyase</keyword>
<gene>
    <name evidence="2" type="ORF">BJY22_004718</name>
</gene>
<feature type="domain" description="VOC" evidence="1">
    <location>
        <begin position="18"/>
        <end position="133"/>
    </location>
</feature>
<comment type="caution">
    <text evidence="2">The sequence shown here is derived from an EMBL/GenBank/DDBJ whole genome shotgun (WGS) entry which is preliminary data.</text>
</comment>
<dbReference type="PANTHER" id="PTHR35908:SF1">
    <property type="entry name" value="CONSERVED PROTEIN"/>
    <property type="match status" value="1"/>
</dbReference>
<dbReference type="SUPFAM" id="SSF54593">
    <property type="entry name" value="Glyoxalase/Bleomycin resistance protein/Dihydroxybiphenyl dioxygenase"/>
    <property type="match status" value="1"/>
</dbReference>
<dbReference type="GO" id="GO:0051213">
    <property type="term" value="F:dioxygenase activity"/>
    <property type="evidence" value="ECO:0007669"/>
    <property type="project" value="UniProtKB-KW"/>
</dbReference>
<dbReference type="EMBL" id="JAASRO010000001">
    <property type="protein sequence ID" value="NIK59001.1"/>
    <property type="molecule type" value="Genomic_DNA"/>
</dbReference>
<evidence type="ECO:0000313" key="2">
    <source>
        <dbReference type="EMBL" id="NIK59001.1"/>
    </source>
</evidence>
<dbReference type="PROSITE" id="PS51819">
    <property type="entry name" value="VOC"/>
    <property type="match status" value="1"/>
</dbReference>